<gene>
    <name evidence="8" type="ORF">VNO78_16226</name>
</gene>
<dbReference type="GO" id="GO:0005634">
    <property type="term" value="C:nucleus"/>
    <property type="evidence" value="ECO:0007669"/>
    <property type="project" value="UniProtKB-SubCell"/>
</dbReference>
<evidence type="ECO:0000256" key="4">
    <source>
        <dbReference type="ARBA" id="ARBA00023125"/>
    </source>
</evidence>
<dbReference type="InterPro" id="IPR001005">
    <property type="entry name" value="SANT/Myb"/>
</dbReference>
<name>A0AAN9SGS7_PSOTE</name>
<comment type="subcellular location">
    <subcellularLocation>
        <location evidence="1">Nucleus</location>
    </subcellularLocation>
</comment>
<dbReference type="PANTHER" id="PTHR45614">
    <property type="entry name" value="MYB PROTEIN-RELATED"/>
    <property type="match status" value="1"/>
</dbReference>
<dbReference type="CDD" id="cd00167">
    <property type="entry name" value="SANT"/>
    <property type="match status" value="2"/>
</dbReference>
<evidence type="ECO:0000256" key="1">
    <source>
        <dbReference type="ARBA" id="ARBA00004123"/>
    </source>
</evidence>
<dbReference type="Proteomes" id="UP001386955">
    <property type="component" value="Unassembled WGS sequence"/>
</dbReference>
<keyword evidence="3" id="KW-0805">Transcription regulation</keyword>
<dbReference type="GO" id="GO:0000978">
    <property type="term" value="F:RNA polymerase II cis-regulatory region sequence-specific DNA binding"/>
    <property type="evidence" value="ECO:0007669"/>
    <property type="project" value="TreeGrafter"/>
</dbReference>
<dbReference type="Gene3D" id="1.10.10.60">
    <property type="entry name" value="Homeodomain-like"/>
    <property type="match status" value="2"/>
</dbReference>
<evidence type="ECO:0000256" key="5">
    <source>
        <dbReference type="ARBA" id="ARBA00023242"/>
    </source>
</evidence>
<feature type="domain" description="HTH myb-type" evidence="7">
    <location>
        <begin position="257"/>
        <end position="307"/>
    </location>
</feature>
<keyword evidence="5" id="KW-0539">Nucleus</keyword>
<dbReference type="EMBL" id="JAYMYS010000004">
    <property type="protein sequence ID" value="KAK7395661.1"/>
    <property type="molecule type" value="Genomic_DNA"/>
</dbReference>
<keyword evidence="2" id="KW-0677">Repeat</keyword>
<accession>A0AAN9SGS7</accession>
<dbReference type="Pfam" id="PF13921">
    <property type="entry name" value="Myb_DNA-bind_6"/>
    <property type="match status" value="1"/>
</dbReference>
<keyword evidence="3" id="KW-0804">Transcription</keyword>
<keyword evidence="4" id="KW-0238">DNA-binding</keyword>
<evidence type="ECO:0000256" key="2">
    <source>
        <dbReference type="ARBA" id="ARBA00022737"/>
    </source>
</evidence>
<sequence>MLGSIRSQEPSLYPSHTTATISLSFCVSFFSLSFFMEFDPTFPEKTPYPSGIFSEIKSEMPMSANNITFCMYQNNFSNLQQHLLNEPNHENHPAANFFTEGSSSFITPLFTLSSSSPPISGNSTPSNKSSYSNDQSFKEAFVNPYFHPVPYAPDSNQVDPMHGHSNTSNKAIWDFSQSTRATSHLQVQQRRSSGRSHHKMMTNIIKGQWSAEEDRVLVQLVKRFGVKKWSHIAKLLNGRVGKQCRERWHNHLRPNIRKESWSEAEDKILIQAHRELGNKWAEIARRIPGRTENTIKNHWNATKRRQNAKKMRNKRRGMKKGVTMLENYIRQVSEVENAEKDLKNSMIQMNLKGGEHTSCTTNLNSPKGFCQVRYETSEGDFSEDEAGWNLPYGGGGYVPVMVNAVENNTMDYELAMEMGPDMNKEMDLMDMIYRKA</sequence>
<dbReference type="PROSITE" id="PS50090">
    <property type="entry name" value="MYB_LIKE"/>
    <property type="match status" value="2"/>
</dbReference>
<dbReference type="FunFam" id="1.10.10.60:FF:000010">
    <property type="entry name" value="Transcriptional activator Myb isoform A"/>
    <property type="match status" value="1"/>
</dbReference>
<feature type="domain" description="HTH myb-type" evidence="7">
    <location>
        <begin position="201"/>
        <end position="256"/>
    </location>
</feature>
<dbReference type="SUPFAM" id="SSF46689">
    <property type="entry name" value="Homeodomain-like"/>
    <property type="match status" value="1"/>
</dbReference>
<protein>
    <submittedName>
        <fullName evidence="8">Uncharacterized protein</fullName>
    </submittedName>
</protein>
<feature type="domain" description="Myb-like" evidence="6">
    <location>
        <begin position="253"/>
        <end position="303"/>
    </location>
</feature>
<dbReference type="AlphaFoldDB" id="A0AAN9SGS7"/>
<dbReference type="InterPro" id="IPR050560">
    <property type="entry name" value="MYB_TF"/>
</dbReference>
<evidence type="ECO:0000313" key="8">
    <source>
        <dbReference type="EMBL" id="KAK7395661.1"/>
    </source>
</evidence>
<evidence type="ECO:0000256" key="3">
    <source>
        <dbReference type="ARBA" id="ARBA00023015"/>
    </source>
</evidence>
<dbReference type="PROSITE" id="PS51294">
    <property type="entry name" value="HTH_MYB"/>
    <property type="match status" value="2"/>
</dbReference>
<dbReference type="SMART" id="SM00717">
    <property type="entry name" value="SANT"/>
    <property type="match status" value="2"/>
</dbReference>
<feature type="domain" description="Myb-like" evidence="6">
    <location>
        <begin position="201"/>
        <end position="252"/>
    </location>
</feature>
<dbReference type="InterPro" id="IPR017930">
    <property type="entry name" value="Myb_dom"/>
</dbReference>
<comment type="caution">
    <text evidence="8">The sequence shown here is derived from an EMBL/GenBank/DDBJ whole genome shotgun (WGS) entry which is preliminary data.</text>
</comment>
<organism evidence="8 9">
    <name type="scientific">Psophocarpus tetragonolobus</name>
    <name type="common">Winged bean</name>
    <name type="synonym">Dolichos tetragonolobus</name>
    <dbReference type="NCBI Taxonomy" id="3891"/>
    <lineage>
        <taxon>Eukaryota</taxon>
        <taxon>Viridiplantae</taxon>
        <taxon>Streptophyta</taxon>
        <taxon>Embryophyta</taxon>
        <taxon>Tracheophyta</taxon>
        <taxon>Spermatophyta</taxon>
        <taxon>Magnoliopsida</taxon>
        <taxon>eudicotyledons</taxon>
        <taxon>Gunneridae</taxon>
        <taxon>Pentapetalae</taxon>
        <taxon>rosids</taxon>
        <taxon>fabids</taxon>
        <taxon>Fabales</taxon>
        <taxon>Fabaceae</taxon>
        <taxon>Papilionoideae</taxon>
        <taxon>50 kb inversion clade</taxon>
        <taxon>NPAAA clade</taxon>
        <taxon>indigoferoid/millettioid clade</taxon>
        <taxon>Phaseoleae</taxon>
        <taxon>Psophocarpus</taxon>
    </lineage>
</organism>
<dbReference type="GO" id="GO:0000981">
    <property type="term" value="F:DNA-binding transcription factor activity, RNA polymerase II-specific"/>
    <property type="evidence" value="ECO:0007669"/>
    <property type="project" value="TreeGrafter"/>
</dbReference>
<evidence type="ECO:0000313" key="9">
    <source>
        <dbReference type="Proteomes" id="UP001386955"/>
    </source>
</evidence>
<dbReference type="PANTHER" id="PTHR45614:SF273">
    <property type="entry name" value="MYB DOMAIN PROTEIN 100-RELATED"/>
    <property type="match status" value="1"/>
</dbReference>
<reference evidence="8 9" key="1">
    <citation type="submission" date="2024-01" db="EMBL/GenBank/DDBJ databases">
        <title>The genomes of 5 underutilized Papilionoideae crops provide insights into root nodulation and disease resistanc.</title>
        <authorList>
            <person name="Jiang F."/>
        </authorList>
    </citation>
    <scope>NUCLEOTIDE SEQUENCE [LARGE SCALE GENOMIC DNA]</scope>
    <source>
        <strain evidence="8">DUOXIRENSHENG_FW03</strain>
        <tissue evidence="8">Leaves</tissue>
    </source>
</reference>
<keyword evidence="9" id="KW-1185">Reference proteome</keyword>
<proteinExistence type="predicted"/>
<evidence type="ECO:0000259" key="6">
    <source>
        <dbReference type="PROSITE" id="PS50090"/>
    </source>
</evidence>
<evidence type="ECO:0000259" key="7">
    <source>
        <dbReference type="PROSITE" id="PS51294"/>
    </source>
</evidence>
<dbReference type="InterPro" id="IPR009057">
    <property type="entry name" value="Homeodomain-like_sf"/>
</dbReference>